<organism evidence="2 3">
    <name type="scientific">Pseudoalteromonas piscicida</name>
    <dbReference type="NCBI Taxonomy" id="43662"/>
    <lineage>
        <taxon>Bacteria</taxon>
        <taxon>Pseudomonadati</taxon>
        <taxon>Pseudomonadota</taxon>
        <taxon>Gammaproteobacteria</taxon>
        <taxon>Alteromonadales</taxon>
        <taxon>Pseudoalteromonadaceae</taxon>
        <taxon>Pseudoalteromonas</taxon>
    </lineage>
</organism>
<dbReference type="Gene3D" id="2.30.110.10">
    <property type="entry name" value="Electron Transport, Fmn-binding Protein, Chain A"/>
    <property type="match status" value="1"/>
</dbReference>
<dbReference type="InterPro" id="IPR012349">
    <property type="entry name" value="Split_barrel_FMN-bd"/>
</dbReference>
<proteinExistence type="predicted"/>
<dbReference type="PANTHER" id="PTHR34818">
    <property type="entry name" value="PROTEIN BLI-3"/>
    <property type="match status" value="1"/>
</dbReference>
<name>A0A2A5JU70_PSEO7</name>
<protein>
    <submittedName>
        <fullName evidence="2">General stress protein</fullName>
    </submittedName>
</protein>
<evidence type="ECO:0000313" key="3">
    <source>
        <dbReference type="Proteomes" id="UP000228621"/>
    </source>
</evidence>
<dbReference type="PANTHER" id="PTHR34818:SF1">
    <property type="entry name" value="PROTEIN BLI-3"/>
    <property type="match status" value="1"/>
</dbReference>
<sequence>MSDISNTFWEALDHSPNLMIGLTEDDNHHEPMRAQLDKEAHGEFWFFTHKTNRIAKCGKATAQFSSKGHNVFACIRGNLVEETRQHIKDKHWSKQTQSWFEKGKEDPDLIMLRFELDDAEIWHVNPDLSGLLKLAVGKNVEADEMGERKVISFK</sequence>
<dbReference type="Pfam" id="PF16242">
    <property type="entry name" value="Pyrid_ox_like"/>
    <property type="match status" value="1"/>
</dbReference>
<dbReference type="Proteomes" id="UP000228621">
    <property type="component" value="Unassembled WGS sequence"/>
</dbReference>
<dbReference type="SUPFAM" id="SSF50475">
    <property type="entry name" value="FMN-binding split barrel"/>
    <property type="match status" value="1"/>
</dbReference>
<accession>A0A2A5JU70</accession>
<dbReference type="AlphaFoldDB" id="A0A2A5JU70"/>
<gene>
    <name evidence="2" type="ORF">CEX98_03720</name>
</gene>
<reference evidence="3" key="1">
    <citation type="journal article" date="2019" name="Genome Announc.">
        <title>Draft Genome Sequence of Pseudoalteromonas piscicida Strain 36Y ROTHPW, an Hypersaline Seawater Isolate from the South Coast of Sonora, Mexico.</title>
        <authorList>
            <person name="Sanchez-Diaz R."/>
            <person name="Molina-Garza Z.J."/>
            <person name="Cruz-Suarez L.E."/>
            <person name="Selvin J."/>
            <person name="Kiran G.S."/>
            <person name="Ibarra-Gamez J.C."/>
            <person name="Gomez-Gil B."/>
            <person name="Galaviz-Silva L."/>
        </authorList>
    </citation>
    <scope>NUCLEOTIDE SEQUENCE [LARGE SCALE GENOMIC DNA]</scope>
    <source>
        <strain evidence="3">36Y_RITHPW</strain>
    </source>
</reference>
<dbReference type="RefSeq" id="WP_099640783.1">
    <property type="nucleotide sequence ID" value="NZ_NKHF01000018.1"/>
</dbReference>
<comment type="caution">
    <text evidence="2">The sequence shown here is derived from an EMBL/GenBank/DDBJ whole genome shotgun (WGS) entry which is preliminary data.</text>
</comment>
<feature type="domain" description="General stress protein FMN-binding split barrel" evidence="1">
    <location>
        <begin position="6"/>
        <end position="125"/>
    </location>
</feature>
<dbReference type="InterPro" id="IPR052917">
    <property type="entry name" value="Stress-Dev_Protein"/>
</dbReference>
<dbReference type="InterPro" id="IPR038725">
    <property type="entry name" value="YdaG_split_barrel_FMN-bd"/>
</dbReference>
<dbReference type="EMBL" id="NKHF01000018">
    <property type="protein sequence ID" value="PCK33024.1"/>
    <property type="molecule type" value="Genomic_DNA"/>
</dbReference>
<evidence type="ECO:0000313" key="2">
    <source>
        <dbReference type="EMBL" id="PCK33024.1"/>
    </source>
</evidence>
<dbReference type="OrthoDB" id="1432662at2"/>
<evidence type="ECO:0000259" key="1">
    <source>
        <dbReference type="Pfam" id="PF16242"/>
    </source>
</evidence>
<keyword evidence="3" id="KW-1185">Reference proteome</keyword>